<comment type="caution">
    <text evidence="2">The sequence shown here is derived from an EMBL/GenBank/DDBJ whole genome shotgun (WGS) entry which is preliminary data.</text>
</comment>
<dbReference type="AlphaFoldDB" id="A0AAN7ZHK5"/>
<dbReference type="EMBL" id="JAVRBK010000006">
    <property type="protein sequence ID" value="KAK5642487.1"/>
    <property type="molecule type" value="Genomic_DNA"/>
</dbReference>
<organism evidence="2 3">
    <name type="scientific">Pyrocoelia pectoralis</name>
    <dbReference type="NCBI Taxonomy" id="417401"/>
    <lineage>
        <taxon>Eukaryota</taxon>
        <taxon>Metazoa</taxon>
        <taxon>Ecdysozoa</taxon>
        <taxon>Arthropoda</taxon>
        <taxon>Hexapoda</taxon>
        <taxon>Insecta</taxon>
        <taxon>Pterygota</taxon>
        <taxon>Neoptera</taxon>
        <taxon>Endopterygota</taxon>
        <taxon>Coleoptera</taxon>
        <taxon>Polyphaga</taxon>
        <taxon>Elateriformia</taxon>
        <taxon>Elateroidea</taxon>
        <taxon>Lampyridae</taxon>
        <taxon>Lampyrinae</taxon>
        <taxon>Pyrocoelia</taxon>
    </lineage>
</organism>
<evidence type="ECO:0000313" key="2">
    <source>
        <dbReference type="EMBL" id="KAK5642487.1"/>
    </source>
</evidence>
<sequence length="152" mass="17427">MQQHNRNKENKYRDINSSSELSETLALFPIKNVEDLEKVENLIKAKQYLEDGLAKDLSRIGGENSVKITKRIMYRAMTNEVGQLFSFEGAKGKNIFKNLTLFSTIIKAVRLNAQMSDATDMDIVNTIKLWLAQAKNRLKNKRSQMNDEGEEN</sequence>
<accession>A0AAN7ZHK5</accession>
<dbReference type="PANTHER" id="PTHR34153:SF2">
    <property type="entry name" value="SI:CH211-262H13.3-RELATED"/>
    <property type="match status" value="1"/>
</dbReference>
<evidence type="ECO:0000259" key="1">
    <source>
        <dbReference type="Pfam" id="PF16064"/>
    </source>
</evidence>
<gene>
    <name evidence="2" type="ORF">RI129_008654</name>
</gene>
<dbReference type="Pfam" id="PF16064">
    <property type="entry name" value="DUF4806"/>
    <property type="match status" value="1"/>
</dbReference>
<name>A0AAN7ZHK5_9COLE</name>
<feature type="domain" description="DUF4806" evidence="1">
    <location>
        <begin position="27"/>
        <end position="106"/>
    </location>
</feature>
<protein>
    <recommendedName>
        <fullName evidence="1">DUF4806 domain-containing protein</fullName>
    </recommendedName>
</protein>
<keyword evidence="3" id="KW-1185">Reference proteome</keyword>
<proteinExistence type="predicted"/>
<evidence type="ECO:0000313" key="3">
    <source>
        <dbReference type="Proteomes" id="UP001329430"/>
    </source>
</evidence>
<dbReference type="PANTHER" id="PTHR34153">
    <property type="entry name" value="SI:CH211-262H13.3-RELATED-RELATED"/>
    <property type="match status" value="1"/>
</dbReference>
<reference evidence="2 3" key="1">
    <citation type="journal article" date="2024" name="Insects">
        <title>An Improved Chromosome-Level Genome Assembly of the Firefly Pyrocoelia pectoralis.</title>
        <authorList>
            <person name="Fu X."/>
            <person name="Meyer-Rochow V.B."/>
            <person name="Ballantyne L."/>
            <person name="Zhu X."/>
        </authorList>
    </citation>
    <scope>NUCLEOTIDE SEQUENCE [LARGE SCALE GENOMIC DNA]</scope>
    <source>
        <strain evidence="2">XCY_ONT2</strain>
    </source>
</reference>
<dbReference type="Proteomes" id="UP001329430">
    <property type="component" value="Chromosome 6"/>
</dbReference>
<dbReference type="InterPro" id="IPR032071">
    <property type="entry name" value="DUF4806"/>
</dbReference>